<protein>
    <submittedName>
        <fullName evidence="1">Uncharacterized protein</fullName>
    </submittedName>
</protein>
<comment type="caution">
    <text evidence="1">The sequence shown here is derived from an EMBL/GenBank/DDBJ whole genome shotgun (WGS) entry which is preliminary data.</text>
</comment>
<organism evidence="1">
    <name type="scientific">Aeromonas hydrophila</name>
    <dbReference type="NCBI Taxonomy" id="644"/>
    <lineage>
        <taxon>Bacteria</taxon>
        <taxon>Pseudomonadati</taxon>
        <taxon>Pseudomonadota</taxon>
        <taxon>Gammaproteobacteria</taxon>
        <taxon>Aeromonadales</taxon>
        <taxon>Aeromonadaceae</taxon>
        <taxon>Aeromonas</taxon>
    </lineage>
</organism>
<dbReference type="AlphaFoldDB" id="A0A926FL89"/>
<evidence type="ECO:0000313" key="1">
    <source>
        <dbReference type="EMBL" id="MBC8673933.1"/>
    </source>
</evidence>
<name>A0A926FL89_AERHY</name>
<sequence>MLLHRVLLVRLVGVLGKTKQVWLPPQLQQRLFYRLAFVLQGPCCSVRPRSGCRATRQPATDRDGGPALILLFLLLSCSPCSTACCR</sequence>
<accession>A0A926FL89</accession>
<dbReference type="EMBL" id="JACLAN010000003">
    <property type="protein sequence ID" value="MBC8673933.1"/>
    <property type="molecule type" value="Genomic_DNA"/>
</dbReference>
<proteinExistence type="predicted"/>
<gene>
    <name evidence="1" type="ORF">H2136_07585</name>
</gene>
<reference evidence="1" key="1">
    <citation type="submission" date="2020-07" db="EMBL/GenBank/DDBJ databases">
        <title>Carbapenem Resistant Aeromonas hydrophila Carrying blacphA7 Isolated from Two Solid Organ Transplant Patients.</title>
        <authorList>
            <person name="Hilt E."/>
            <person name="Fitzwater S.P."/>
            <person name="Ward K."/>
            <person name="De St Maurice A."/>
            <person name="Chandrasekaran S."/>
            <person name="Garner O.B."/>
            <person name="Yang S."/>
        </authorList>
    </citation>
    <scope>NUCLEOTIDE SEQUENCE</scope>
    <source>
        <strain evidence="1">B-1</strain>
    </source>
</reference>